<evidence type="ECO:0000256" key="9">
    <source>
        <dbReference type="ARBA" id="ARBA00023242"/>
    </source>
</evidence>
<dbReference type="Proteomes" id="UP000005203">
    <property type="component" value="Unplaced"/>
</dbReference>
<gene>
    <name evidence="15" type="primary">LOC100576828</name>
</gene>
<evidence type="ECO:0000256" key="2">
    <source>
        <dbReference type="ARBA" id="ARBA00004496"/>
    </source>
</evidence>
<comment type="similarity">
    <text evidence="3">Belongs to the maelstrom family.</text>
</comment>
<dbReference type="GO" id="GO:0045892">
    <property type="term" value="P:negative regulation of DNA-templated transcription"/>
    <property type="evidence" value="ECO:0007669"/>
    <property type="project" value="TreeGrafter"/>
</dbReference>
<keyword evidence="10" id="KW-0469">Meiosis</keyword>
<dbReference type="PANTHER" id="PTHR21358">
    <property type="entry name" value="PROTEIN MAELSTROM HOMOLOG"/>
    <property type="match status" value="1"/>
</dbReference>
<organism evidence="13">
    <name type="scientific">Apis mellifera</name>
    <name type="common">Honeybee</name>
    <dbReference type="NCBI Taxonomy" id="7460"/>
    <lineage>
        <taxon>Eukaryota</taxon>
        <taxon>Metazoa</taxon>
        <taxon>Ecdysozoa</taxon>
        <taxon>Arthropoda</taxon>
        <taxon>Hexapoda</taxon>
        <taxon>Insecta</taxon>
        <taxon>Pterygota</taxon>
        <taxon>Neoptera</taxon>
        <taxon>Endopterygota</taxon>
        <taxon>Hymenoptera</taxon>
        <taxon>Apocrita</taxon>
        <taxon>Aculeata</taxon>
        <taxon>Apoidea</taxon>
        <taxon>Anthophila</taxon>
        <taxon>Apidae</taxon>
        <taxon>Apis</taxon>
    </lineage>
</organism>
<evidence type="ECO:0000256" key="10">
    <source>
        <dbReference type="ARBA" id="ARBA00023254"/>
    </source>
</evidence>
<dbReference type="KEGG" id="ame:100576828"/>
<dbReference type="Pfam" id="PF09011">
    <property type="entry name" value="HMG_box_2"/>
    <property type="match status" value="1"/>
</dbReference>
<evidence type="ECO:0000313" key="14">
    <source>
        <dbReference type="Proteomes" id="UP000005203"/>
    </source>
</evidence>
<evidence type="ECO:0000313" key="15">
    <source>
        <dbReference type="RefSeq" id="XP_006572034.2"/>
    </source>
</evidence>
<evidence type="ECO:0000313" key="13">
    <source>
        <dbReference type="EnsemblMetazoa" id="XP_006572034"/>
    </source>
</evidence>
<dbReference type="OrthoDB" id="24555at2759"/>
<comment type="subcellular location">
    <subcellularLocation>
        <location evidence="2">Cytoplasm</location>
    </subcellularLocation>
    <subcellularLocation>
        <location evidence="1">Nucleus</location>
    </subcellularLocation>
</comment>
<evidence type="ECO:0000256" key="4">
    <source>
        <dbReference type="ARBA" id="ARBA00022473"/>
    </source>
</evidence>
<evidence type="ECO:0000256" key="1">
    <source>
        <dbReference type="ARBA" id="ARBA00004123"/>
    </source>
</evidence>
<dbReference type="SUPFAM" id="SSF47095">
    <property type="entry name" value="HMG-box"/>
    <property type="match status" value="1"/>
</dbReference>
<dbReference type="GO" id="GO:0007283">
    <property type="term" value="P:spermatogenesis"/>
    <property type="evidence" value="ECO:0007669"/>
    <property type="project" value="TreeGrafter"/>
</dbReference>
<dbReference type="GO" id="GO:0060964">
    <property type="term" value="P:regulation of miRNA-mediated gene silencing"/>
    <property type="evidence" value="ECO:0007669"/>
    <property type="project" value="InterPro"/>
</dbReference>
<keyword evidence="7" id="KW-0238">DNA-binding</keyword>
<feature type="domain" description="Maelstrom" evidence="12">
    <location>
        <begin position="130"/>
        <end position="334"/>
    </location>
</feature>
<evidence type="ECO:0000259" key="11">
    <source>
        <dbReference type="Pfam" id="PF09011"/>
    </source>
</evidence>
<accession>A0A7M7H687</accession>
<proteinExistence type="inferred from homology"/>
<dbReference type="GO" id="GO:0005634">
    <property type="term" value="C:nucleus"/>
    <property type="evidence" value="ECO:0007669"/>
    <property type="project" value="UniProtKB-SubCell"/>
</dbReference>
<dbReference type="InterPro" id="IPR009071">
    <property type="entry name" value="HMG_box_dom"/>
</dbReference>
<feature type="domain" description="HMG box" evidence="11">
    <location>
        <begin position="3"/>
        <end position="63"/>
    </location>
</feature>
<keyword evidence="5" id="KW-0963">Cytoplasm</keyword>
<dbReference type="PANTHER" id="PTHR21358:SF4">
    <property type="entry name" value="PROTEIN MAELSTROM HOMOLOG"/>
    <property type="match status" value="1"/>
</dbReference>
<dbReference type="AlphaFoldDB" id="A0A7M7H687"/>
<dbReference type="InterPro" id="IPR036910">
    <property type="entry name" value="HMG_box_dom_sf"/>
</dbReference>
<dbReference type="GO" id="GO:0007140">
    <property type="term" value="P:male meiotic nuclear division"/>
    <property type="evidence" value="ECO:0007669"/>
    <property type="project" value="TreeGrafter"/>
</dbReference>
<evidence type="ECO:0000256" key="8">
    <source>
        <dbReference type="ARBA" id="ARBA00023158"/>
    </source>
</evidence>
<evidence type="ECO:0000256" key="3">
    <source>
        <dbReference type="ARBA" id="ARBA00007057"/>
    </source>
</evidence>
<protein>
    <submittedName>
        <fullName evidence="15">Protein maelstrom 2 isoform X1</fullName>
    </submittedName>
</protein>
<dbReference type="GO" id="GO:0043565">
    <property type="term" value="F:sequence-specific DNA binding"/>
    <property type="evidence" value="ECO:0007669"/>
    <property type="project" value="TreeGrafter"/>
</dbReference>
<evidence type="ECO:0000256" key="7">
    <source>
        <dbReference type="ARBA" id="ARBA00023125"/>
    </source>
</evidence>
<sequence>MSKTAFYFFMLDWQKRQQWRGKTFNSLKDVAADPKCSEEWKNISPQDKEIYIVKAKDSKIKAQGNKKTTIGEDLSEMELNAKREQEFQQKMLEYINSVISMGLLHNNLQKLKFIFIHVNWFYKKEIGINKCEFCPAEFAVAQFSLKNGIENIYHEVLKMKIPLGWKRDAIEISQQTHQIPIELEEGQSDFSYMFSELIKFLETNKTGNKFPPLFTTKNLIPVVESLLIKMVEVNNGSVNDFLIYSIEALFGALRNAAVQKVDNRSIPLIVAENEFSKDFLCNIRGFECDFHKIIDMSQYCSKSIVKRWGFTICDYCCQYLNIELIEGVHCPKETSFLQSTDQDTSIQEITNIDIHIKHLNINDKISKEYKNNTSKQNYSNDQRQCNEIKPLDIIDHCKASTSTSQNLTLNISTCSMRIPNTIPQTLIGVQENIDPCVDFPPIGGRGINYKRKITNIKLPLGKGKSLSNINFYI</sequence>
<dbReference type="GeneID" id="100576828"/>
<evidence type="ECO:0000256" key="5">
    <source>
        <dbReference type="ARBA" id="ARBA00022490"/>
    </source>
</evidence>
<dbReference type="GO" id="GO:0030154">
    <property type="term" value="P:cell differentiation"/>
    <property type="evidence" value="ECO:0007669"/>
    <property type="project" value="UniProtKB-KW"/>
</dbReference>
<keyword evidence="6" id="KW-0221">Differentiation</keyword>
<dbReference type="Gene3D" id="1.10.30.10">
    <property type="entry name" value="High mobility group box domain"/>
    <property type="match status" value="1"/>
</dbReference>
<evidence type="ECO:0000256" key="6">
    <source>
        <dbReference type="ARBA" id="ARBA00022782"/>
    </source>
</evidence>
<evidence type="ECO:0000259" key="12">
    <source>
        <dbReference type="Pfam" id="PF13017"/>
    </source>
</evidence>
<keyword evidence="8" id="KW-0943">RNA-mediated gene silencing</keyword>
<dbReference type="InterPro" id="IPR039259">
    <property type="entry name" value="Protein_maelstrom"/>
</dbReference>
<dbReference type="GO" id="GO:0034587">
    <property type="term" value="P:piRNA processing"/>
    <property type="evidence" value="ECO:0007669"/>
    <property type="project" value="TreeGrafter"/>
</dbReference>
<keyword evidence="14" id="KW-1185">Reference proteome</keyword>
<name>A0A7M7H687_APIME</name>
<keyword evidence="9" id="KW-0539">Nucleus</keyword>
<dbReference type="GO" id="GO:0043186">
    <property type="term" value="C:P granule"/>
    <property type="evidence" value="ECO:0007669"/>
    <property type="project" value="TreeGrafter"/>
</dbReference>
<dbReference type="RefSeq" id="XP_006572034.2">
    <property type="nucleotide sequence ID" value="XM_006571971.3"/>
</dbReference>
<accession>A0A8B6ZA83</accession>
<keyword evidence="4" id="KW-0217">Developmental protein</keyword>
<reference evidence="15" key="2">
    <citation type="submission" date="2025-04" db="UniProtKB">
        <authorList>
            <consortium name="RefSeq"/>
        </authorList>
    </citation>
    <scope>IDENTIFICATION</scope>
    <source>
        <strain evidence="15">DH4</strain>
        <tissue evidence="15">Whole body</tissue>
    </source>
</reference>
<reference evidence="13" key="1">
    <citation type="submission" date="2021-01" db="UniProtKB">
        <authorList>
            <consortium name="EnsemblMetazoa"/>
        </authorList>
    </citation>
    <scope>IDENTIFICATION</scope>
    <source>
        <strain evidence="13">DH4</strain>
    </source>
</reference>
<dbReference type="EnsemblMetazoa" id="XM_006571971">
    <property type="protein sequence ID" value="XP_006572034"/>
    <property type="gene ID" value="LOC100576828"/>
</dbReference>
<dbReference type="Pfam" id="PF13017">
    <property type="entry name" value="Maelstrom"/>
    <property type="match status" value="1"/>
</dbReference>
<dbReference type="InterPro" id="IPR024970">
    <property type="entry name" value="Maelstrom"/>
</dbReference>